<dbReference type="Pfam" id="PF26078">
    <property type="entry name" value="Baseplate_J_M"/>
    <property type="match status" value="1"/>
</dbReference>
<keyword evidence="3" id="KW-1185">Reference proteome</keyword>
<evidence type="ECO:0000313" key="2">
    <source>
        <dbReference type="EMBL" id="SHO57767.1"/>
    </source>
</evidence>
<dbReference type="PIRSF" id="PIRSF020481">
    <property type="entry name" value="BAP"/>
    <property type="match status" value="1"/>
</dbReference>
<feature type="domain" description="Baseplate J-like central" evidence="1">
    <location>
        <begin position="135"/>
        <end position="218"/>
    </location>
</feature>
<dbReference type="RefSeq" id="WP_073585025.1">
    <property type="nucleotide sequence ID" value="NZ_AP024897.1"/>
</dbReference>
<name>A0A1M7YYK9_9VIBR</name>
<dbReference type="InterPro" id="IPR014507">
    <property type="entry name" value="Baseplate_assembly_J_pred"/>
</dbReference>
<dbReference type="InterPro" id="IPR052726">
    <property type="entry name" value="Phage_Baseplate_Hub"/>
</dbReference>
<dbReference type="PANTHER" id="PTHR35862:SF1">
    <property type="entry name" value="FELS-2 PROPHAGE PROTEIN"/>
    <property type="match status" value="1"/>
</dbReference>
<dbReference type="InterPro" id="IPR058531">
    <property type="entry name" value="Baseplate_J_M"/>
</dbReference>
<organism evidence="2 3">
    <name type="scientific">Vibrio quintilis</name>
    <dbReference type="NCBI Taxonomy" id="1117707"/>
    <lineage>
        <taxon>Bacteria</taxon>
        <taxon>Pseudomonadati</taxon>
        <taxon>Pseudomonadota</taxon>
        <taxon>Gammaproteobacteria</taxon>
        <taxon>Vibrionales</taxon>
        <taxon>Vibrionaceae</taxon>
        <taxon>Vibrio</taxon>
    </lineage>
</organism>
<evidence type="ECO:0000259" key="1">
    <source>
        <dbReference type="Pfam" id="PF26078"/>
    </source>
</evidence>
<dbReference type="Proteomes" id="UP000184600">
    <property type="component" value="Unassembled WGS sequence"/>
</dbReference>
<accession>A0A1M7YYK9</accession>
<evidence type="ECO:0000313" key="3">
    <source>
        <dbReference type="Proteomes" id="UP000184600"/>
    </source>
</evidence>
<dbReference type="AlphaFoldDB" id="A0A1M7YYK9"/>
<dbReference type="EMBL" id="FRFG01000048">
    <property type="protein sequence ID" value="SHO57767.1"/>
    <property type="molecule type" value="Genomic_DNA"/>
</dbReference>
<dbReference type="STRING" id="1117707.VQ7734_03537"/>
<dbReference type="OrthoDB" id="9793802at2"/>
<gene>
    <name evidence="2" type="ORF">VQ7734_03537</name>
</gene>
<sequence length="311" mass="33759">MSAFKLLDLSQVPVPDIISSPDFETKYQQLKDILTGLNPDYADVLELESDPLAILLQSFAYREAVLEARINDATRANMLASASGNDLDSIGARYNVGRLVVQQENTQIQPPVPRRMEDDDSYRRRIQMAFDGLNTAGSSDAYVFHALSASGQVKDADATSPAPCDMVVTLLSHEGNGVPDDELLKVVRRYFGLTDDGSAPAKQASKVRPVGDRVKVVPAGVTEYQVDAELTILPGPAGEVIRKAAEAAVWAYVHERCKLGYDVTRSGLFAALHRPGVHNVILKTPEEDLVIDHTHAAYCTGVKVTLGGIDE</sequence>
<proteinExistence type="predicted"/>
<dbReference type="PANTHER" id="PTHR35862">
    <property type="entry name" value="FELS-2 PROPHAGE PROTEIN"/>
    <property type="match status" value="1"/>
</dbReference>
<reference evidence="3" key="1">
    <citation type="submission" date="2016-12" db="EMBL/GenBank/DDBJ databases">
        <authorList>
            <person name="Rodrigo-Torres L."/>
            <person name="Arahal R.D."/>
            <person name="Lucena T."/>
        </authorList>
    </citation>
    <scope>NUCLEOTIDE SEQUENCE [LARGE SCALE GENOMIC DNA]</scope>
</reference>
<protein>
    <submittedName>
        <fullName evidence="2">Baseplate J-like protein</fullName>
    </submittedName>
</protein>